<evidence type="ECO:0000256" key="5">
    <source>
        <dbReference type="ARBA" id="ARBA00023222"/>
    </source>
</evidence>
<feature type="domain" description="Prephenate dehydratase" evidence="9">
    <location>
        <begin position="4"/>
        <end position="181"/>
    </location>
</feature>
<dbReference type="CDD" id="cd13631">
    <property type="entry name" value="PBP2_Ct-PDT_like"/>
    <property type="match status" value="1"/>
</dbReference>
<dbReference type="InterPro" id="IPR001086">
    <property type="entry name" value="Preph_deHydtase"/>
</dbReference>
<evidence type="ECO:0000256" key="7">
    <source>
        <dbReference type="ARBA" id="ARBA00047848"/>
    </source>
</evidence>
<evidence type="ECO:0000256" key="1">
    <source>
        <dbReference type="ARBA" id="ARBA00004741"/>
    </source>
</evidence>
<dbReference type="PANTHER" id="PTHR21022:SF19">
    <property type="entry name" value="PREPHENATE DEHYDRATASE-RELATED"/>
    <property type="match status" value="1"/>
</dbReference>
<keyword evidence="4 8" id="KW-0057">Aromatic amino acid biosynthesis</keyword>
<comment type="pathway">
    <text evidence="1 8">Amino-acid biosynthesis; L-phenylalanine biosynthesis; phenylpyruvate from prephenate: step 1/1.</text>
</comment>
<comment type="catalytic activity">
    <reaction evidence="7 8">
        <text>prephenate + H(+) = 3-phenylpyruvate + CO2 + H2O</text>
        <dbReference type="Rhea" id="RHEA:21648"/>
        <dbReference type="ChEBI" id="CHEBI:15377"/>
        <dbReference type="ChEBI" id="CHEBI:15378"/>
        <dbReference type="ChEBI" id="CHEBI:16526"/>
        <dbReference type="ChEBI" id="CHEBI:18005"/>
        <dbReference type="ChEBI" id="CHEBI:29934"/>
        <dbReference type="EC" id="4.2.1.51"/>
    </reaction>
</comment>
<dbReference type="PANTHER" id="PTHR21022">
    <property type="entry name" value="PREPHENATE DEHYDRATASE P PROTEIN"/>
    <property type="match status" value="1"/>
</dbReference>
<dbReference type="GO" id="GO:0004664">
    <property type="term" value="F:prephenate dehydratase activity"/>
    <property type="evidence" value="ECO:0007669"/>
    <property type="project" value="UniProtKB-UniRule"/>
</dbReference>
<dbReference type="AlphaFoldDB" id="A0A1F6A2U1"/>
<comment type="caution">
    <text evidence="11">The sequence shown here is derived from an EMBL/GenBank/DDBJ whole genome shotgun (WGS) entry which is preliminary data.</text>
</comment>
<keyword evidence="3 8" id="KW-0028">Amino-acid biosynthesis</keyword>
<dbReference type="EMBL" id="MFJM01000010">
    <property type="protein sequence ID" value="OGG18989.1"/>
    <property type="molecule type" value="Genomic_DNA"/>
</dbReference>
<dbReference type="Gene3D" id="3.40.190.10">
    <property type="entry name" value="Periplasmic binding protein-like II"/>
    <property type="match status" value="2"/>
</dbReference>
<dbReference type="CDD" id="cd04905">
    <property type="entry name" value="ACT_CM-PDT"/>
    <property type="match status" value="1"/>
</dbReference>
<dbReference type="Pfam" id="PF00800">
    <property type="entry name" value="PDT"/>
    <property type="match status" value="1"/>
</dbReference>
<evidence type="ECO:0000313" key="12">
    <source>
        <dbReference type="Proteomes" id="UP000176253"/>
    </source>
</evidence>
<dbReference type="GO" id="GO:0005737">
    <property type="term" value="C:cytoplasm"/>
    <property type="evidence" value="ECO:0007669"/>
    <property type="project" value="TreeGrafter"/>
</dbReference>
<dbReference type="Gene3D" id="3.30.70.260">
    <property type="match status" value="1"/>
</dbReference>
<dbReference type="UniPathway" id="UPA00121">
    <property type="reaction ID" value="UER00345"/>
</dbReference>
<dbReference type="InterPro" id="IPR045865">
    <property type="entry name" value="ACT-like_dom_sf"/>
</dbReference>
<keyword evidence="5 8" id="KW-0584">Phenylalanine biosynthesis</keyword>
<protein>
    <recommendedName>
        <fullName evidence="2 8">Prephenate dehydratase</fullName>
        <shortName evidence="8">PDT</shortName>
        <ecNumber evidence="2 8">4.2.1.51</ecNumber>
    </recommendedName>
</protein>
<dbReference type="PROSITE" id="PS51671">
    <property type="entry name" value="ACT"/>
    <property type="match status" value="1"/>
</dbReference>
<dbReference type="STRING" id="1798383.A3D78_07750"/>
<dbReference type="PROSITE" id="PS00858">
    <property type="entry name" value="PREPHENATE_DEHYDR_2"/>
    <property type="match status" value="1"/>
</dbReference>
<dbReference type="Proteomes" id="UP000176253">
    <property type="component" value="Unassembled WGS sequence"/>
</dbReference>
<accession>A0A1F6A2U1</accession>
<dbReference type="EC" id="4.2.1.51" evidence="2 8"/>
<keyword evidence="6 8" id="KW-0456">Lyase</keyword>
<sequence length="274" mass="30965">MEKTILFLGNTGSNSHLAATSVKKNKDILLGKNTLEEIFDRIIGNNNYLGVIPIENSVSGSILESYDLIYEKKVYIAGELILKINHCLLSKDTASDSKLFKYCLSHSEAFKQCRKFMSQNPHLVSIITSDTASGAALLLNKDKDYCAIASKKTALIYGLKIIREHLEDNPANYSRFVIIKNQMNKIGDKVSLIFSLEHKPGSLVKVLIPYAERGLNLTKIESRPILGSPWQYIFYIDLEIKKQTDLKLVLHDMKKYCLFLKILGIYPKGKQIYA</sequence>
<evidence type="ECO:0000259" key="10">
    <source>
        <dbReference type="PROSITE" id="PS51671"/>
    </source>
</evidence>
<proteinExistence type="predicted"/>
<dbReference type="InterPro" id="IPR002912">
    <property type="entry name" value="ACT_dom"/>
</dbReference>
<evidence type="ECO:0000256" key="6">
    <source>
        <dbReference type="ARBA" id="ARBA00023239"/>
    </source>
</evidence>
<organism evidence="11 12">
    <name type="scientific">Candidatus Gottesmanbacteria bacterium RIFCSPHIGHO2_02_FULL_39_14</name>
    <dbReference type="NCBI Taxonomy" id="1798383"/>
    <lineage>
        <taxon>Bacteria</taxon>
        <taxon>Candidatus Gottesmaniibacteriota</taxon>
    </lineage>
</organism>
<evidence type="ECO:0000256" key="3">
    <source>
        <dbReference type="ARBA" id="ARBA00022605"/>
    </source>
</evidence>
<evidence type="ECO:0000259" key="9">
    <source>
        <dbReference type="PROSITE" id="PS51171"/>
    </source>
</evidence>
<dbReference type="SUPFAM" id="SSF55021">
    <property type="entry name" value="ACT-like"/>
    <property type="match status" value="1"/>
</dbReference>
<evidence type="ECO:0000256" key="2">
    <source>
        <dbReference type="ARBA" id="ARBA00013147"/>
    </source>
</evidence>
<evidence type="ECO:0000256" key="4">
    <source>
        <dbReference type="ARBA" id="ARBA00023141"/>
    </source>
</evidence>
<gene>
    <name evidence="8" type="primary">pheA</name>
    <name evidence="11" type="ORF">A3D78_07750</name>
</gene>
<evidence type="ECO:0000256" key="8">
    <source>
        <dbReference type="RuleBase" id="RU361254"/>
    </source>
</evidence>
<dbReference type="GO" id="GO:0009094">
    <property type="term" value="P:L-phenylalanine biosynthetic process"/>
    <property type="evidence" value="ECO:0007669"/>
    <property type="project" value="UniProtKB-UniPathway"/>
</dbReference>
<dbReference type="PROSITE" id="PS51171">
    <property type="entry name" value="PREPHENATE_DEHYDR_3"/>
    <property type="match status" value="1"/>
</dbReference>
<reference evidence="11 12" key="1">
    <citation type="journal article" date="2016" name="Nat. Commun.">
        <title>Thousands of microbial genomes shed light on interconnected biogeochemical processes in an aquifer system.</title>
        <authorList>
            <person name="Anantharaman K."/>
            <person name="Brown C.T."/>
            <person name="Hug L.A."/>
            <person name="Sharon I."/>
            <person name="Castelle C.J."/>
            <person name="Probst A.J."/>
            <person name="Thomas B.C."/>
            <person name="Singh A."/>
            <person name="Wilkins M.J."/>
            <person name="Karaoz U."/>
            <person name="Brodie E.L."/>
            <person name="Williams K.H."/>
            <person name="Hubbard S.S."/>
            <person name="Banfield J.F."/>
        </authorList>
    </citation>
    <scope>NUCLEOTIDE SEQUENCE [LARGE SCALE GENOMIC DNA]</scope>
</reference>
<evidence type="ECO:0000313" key="11">
    <source>
        <dbReference type="EMBL" id="OGG18989.1"/>
    </source>
</evidence>
<dbReference type="InterPro" id="IPR018528">
    <property type="entry name" value="Preph_deHydtase_CS"/>
</dbReference>
<name>A0A1F6A2U1_9BACT</name>
<dbReference type="SUPFAM" id="SSF53850">
    <property type="entry name" value="Periplasmic binding protein-like II"/>
    <property type="match status" value="1"/>
</dbReference>
<feature type="domain" description="ACT" evidence="10">
    <location>
        <begin position="191"/>
        <end position="267"/>
    </location>
</feature>